<name>A0A6G0X8D9_9STRA</name>
<proteinExistence type="inferred from homology"/>
<gene>
    <name evidence="6" type="ORF">Ae201684_007331</name>
</gene>
<evidence type="ECO:0000259" key="5">
    <source>
        <dbReference type="SMART" id="SM00415"/>
    </source>
</evidence>
<keyword evidence="7" id="KW-1185">Reference proteome</keyword>
<dbReference type="GO" id="GO:0043565">
    <property type="term" value="F:sequence-specific DNA binding"/>
    <property type="evidence" value="ECO:0007669"/>
    <property type="project" value="InterPro"/>
</dbReference>
<evidence type="ECO:0000256" key="1">
    <source>
        <dbReference type="ARBA" id="ARBA00004123"/>
    </source>
</evidence>
<dbReference type="VEuPathDB" id="FungiDB:AeMF1_020394"/>
<sequence length="178" mass="20536">MTFDAVAPLFIRRLYSLLDEAPAKIVSWAPDGQSFVIYDVAGFATQVMPHYFGHQKLATFERQLDYFGFHKCQLPRDAMEMEYCHLDFQRGNLAGLATIRKRFKRDLDPDDRAVVDEIEESILQIKRHVEQNKESLRLLLDCLADLNQDDMPETTYSHLSPRGTHTMAPPPLYLGSKF</sequence>
<evidence type="ECO:0000313" key="6">
    <source>
        <dbReference type="EMBL" id="KAF0736311.1"/>
    </source>
</evidence>
<dbReference type="PANTHER" id="PTHR10015">
    <property type="entry name" value="HEAT SHOCK TRANSCRIPTION FACTOR"/>
    <property type="match status" value="1"/>
</dbReference>
<dbReference type="Pfam" id="PF00447">
    <property type="entry name" value="HSF_DNA-bind"/>
    <property type="match status" value="1"/>
</dbReference>
<dbReference type="AlphaFoldDB" id="A0A6G0X8D9"/>
<evidence type="ECO:0000256" key="4">
    <source>
        <dbReference type="RuleBase" id="RU004020"/>
    </source>
</evidence>
<dbReference type="PANTHER" id="PTHR10015:SF206">
    <property type="entry name" value="HSF-TYPE DNA-BINDING DOMAIN-CONTAINING PROTEIN"/>
    <property type="match status" value="1"/>
</dbReference>
<dbReference type="EMBL" id="VJMJ01000089">
    <property type="protein sequence ID" value="KAF0736311.1"/>
    <property type="molecule type" value="Genomic_DNA"/>
</dbReference>
<dbReference type="GO" id="GO:0005634">
    <property type="term" value="C:nucleus"/>
    <property type="evidence" value="ECO:0007669"/>
    <property type="project" value="UniProtKB-SubCell"/>
</dbReference>
<comment type="similarity">
    <text evidence="4">Belongs to the HSF family.</text>
</comment>
<dbReference type="Gene3D" id="1.10.10.10">
    <property type="entry name" value="Winged helix-like DNA-binding domain superfamily/Winged helix DNA-binding domain"/>
    <property type="match status" value="1"/>
</dbReference>
<comment type="caution">
    <text evidence="6">The sequence shown here is derived from an EMBL/GenBank/DDBJ whole genome shotgun (WGS) entry which is preliminary data.</text>
</comment>
<accession>A0A6G0X8D9</accession>
<protein>
    <recommendedName>
        <fullName evidence="5">HSF-type DNA-binding domain-containing protein</fullName>
    </recommendedName>
</protein>
<evidence type="ECO:0000256" key="2">
    <source>
        <dbReference type="ARBA" id="ARBA00023125"/>
    </source>
</evidence>
<comment type="subcellular location">
    <subcellularLocation>
        <location evidence="1">Nucleus</location>
    </subcellularLocation>
</comment>
<dbReference type="InterPro" id="IPR000232">
    <property type="entry name" value="HSF_DNA-bd"/>
</dbReference>
<dbReference type="InterPro" id="IPR036388">
    <property type="entry name" value="WH-like_DNA-bd_sf"/>
</dbReference>
<evidence type="ECO:0000256" key="3">
    <source>
        <dbReference type="ARBA" id="ARBA00023242"/>
    </source>
</evidence>
<feature type="domain" description="HSF-type DNA-binding" evidence="5">
    <location>
        <begin position="6"/>
        <end position="102"/>
    </location>
</feature>
<evidence type="ECO:0000313" key="7">
    <source>
        <dbReference type="Proteomes" id="UP000481153"/>
    </source>
</evidence>
<dbReference type="SMART" id="SM00415">
    <property type="entry name" value="HSF"/>
    <property type="match status" value="1"/>
</dbReference>
<dbReference type="InterPro" id="IPR036390">
    <property type="entry name" value="WH_DNA-bd_sf"/>
</dbReference>
<keyword evidence="3" id="KW-0539">Nucleus</keyword>
<keyword evidence="2" id="KW-0238">DNA-binding</keyword>
<dbReference type="GO" id="GO:0003700">
    <property type="term" value="F:DNA-binding transcription factor activity"/>
    <property type="evidence" value="ECO:0007669"/>
    <property type="project" value="InterPro"/>
</dbReference>
<organism evidence="6 7">
    <name type="scientific">Aphanomyces euteiches</name>
    <dbReference type="NCBI Taxonomy" id="100861"/>
    <lineage>
        <taxon>Eukaryota</taxon>
        <taxon>Sar</taxon>
        <taxon>Stramenopiles</taxon>
        <taxon>Oomycota</taxon>
        <taxon>Saprolegniomycetes</taxon>
        <taxon>Saprolegniales</taxon>
        <taxon>Verrucalvaceae</taxon>
        <taxon>Aphanomyces</taxon>
    </lineage>
</organism>
<dbReference type="Proteomes" id="UP000481153">
    <property type="component" value="Unassembled WGS sequence"/>
</dbReference>
<dbReference type="OrthoDB" id="60033at2759"/>
<dbReference type="SUPFAM" id="SSF46785">
    <property type="entry name" value="Winged helix' DNA-binding domain"/>
    <property type="match status" value="1"/>
</dbReference>
<reference evidence="6 7" key="1">
    <citation type="submission" date="2019-07" db="EMBL/GenBank/DDBJ databases">
        <title>Genomics analysis of Aphanomyces spp. identifies a new class of oomycete effector associated with host adaptation.</title>
        <authorList>
            <person name="Gaulin E."/>
        </authorList>
    </citation>
    <scope>NUCLEOTIDE SEQUENCE [LARGE SCALE GENOMIC DNA]</scope>
    <source>
        <strain evidence="6 7">ATCC 201684</strain>
    </source>
</reference>